<dbReference type="FunFam" id="1.25.10.10:FF:000004">
    <property type="entry name" value="Pumilio homolog 1 isoform 2"/>
    <property type="match status" value="1"/>
</dbReference>
<feature type="repeat" description="Pumilio" evidence="5">
    <location>
        <begin position="438"/>
        <end position="473"/>
    </location>
</feature>
<evidence type="ECO:0000256" key="3">
    <source>
        <dbReference type="ARBA" id="ARBA00022737"/>
    </source>
</evidence>
<dbReference type="GO" id="GO:0003730">
    <property type="term" value="F:mRNA 3'-UTR binding"/>
    <property type="evidence" value="ECO:0007669"/>
    <property type="project" value="TreeGrafter"/>
</dbReference>
<feature type="repeat" description="Pumilio" evidence="5">
    <location>
        <begin position="618"/>
        <end position="653"/>
    </location>
</feature>
<evidence type="ECO:0000259" key="7">
    <source>
        <dbReference type="PROSITE" id="PS50303"/>
    </source>
</evidence>
<evidence type="ECO:0000313" key="9">
    <source>
        <dbReference type="Proteomes" id="UP001458880"/>
    </source>
</evidence>
<feature type="repeat" description="Pumilio" evidence="5">
    <location>
        <begin position="474"/>
        <end position="509"/>
    </location>
</feature>
<evidence type="ECO:0000256" key="2">
    <source>
        <dbReference type="ARBA" id="ARBA00022490"/>
    </source>
</evidence>
<name>A0AAW1KRT8_POPJA</name>
<protein>
    <submittedName>
        <fullName evidence="8">Pumilio-family RNA binding repeat</fullName>
    </submittedName>
</protein>
<proteinExistence type="predicted"/>
<dbReference type="InterPro" id="IPR001313">
    <property type="entry name" value="Pumilio_RNA-bd_rpt"/>
</dbReference>
<dbReference type="InterPro" id="IPR016024">
    <property type="entry name" value="ARM-type_fold"/>
</dbReference>
<keyword evidence="9" id="KW-1185">Reference proteome</keyword>
<comment type="subcellular location">
    <subcellularLocation>
        <location evidence="1">Cytoplasm</location>
    </subcellularLocation>
</comment>
<dbReference type="EMBL" id="JASPKY010000183">
    <property type="protein sequence ID" value="KAK9722983.1"/>
    <property type="molecule type" value="Genomic_DNA"/>
</dbReference>
<accession>A0AAW1KRT8</accession>
<dbReference type="Proteomes" id="UP001458880">
    <property type="component" value="Unassembled WGS sequence"/>
</dbReference>
<feature type="repeat" description="Pumilio" evidence="5">
    <location>
        <begin position="582"/>
        <end position="617"/>
    </location>
</feature>
<evidence type="ECO:0000256" key="6">
    <source>
        <dbReference type="SAM" id="MobiDB-lite"/>
    </source>
</evidence>
<dbReference type="PROSITE" id="PS50302">
    <property type="entry name" value="PUM"/>
    <property type="match status" value="8"/>
</dbReference>
<feature type="repeat" description="Pumilio" evidence="5">
    <location>
        <begin position="654"/>
        <end position="689"/>
    </location>
</feature>
<feature type="domain" description="PUM-HD" evidence="7">
    <location>
        <begin position="418"/>
        <end position="755"/>
    </location>
</feature>
<dbReference type="PANTHER" id="PTHR12537">
    <property type="entry name" value="RNA BINDING PROTEIN PUMILIO-RELATED"/>
    <property type="match status" value="1"/>
</dbReference>
<dbReference type="Pfam" id="PF00806">
    <property type="entry name" value="PUF"/>
    <property type="match status" value="8"/>
</dbReference>
<feature type="repeat" description="Pumilio" evidence="5">
    <location>
        <begin position="546"/>
        <end position="581"/>
    </location>
</feature>
<feature type="repeat" description="Pumilio" evidence="5">
    <location>
        <begin position="693"/>
        <end position="729"/>
    </location>
</feature>
<organism evidence="8 9">
    <name type="scientific">Popillia japonica</name>
    <name type="common">Japanese beetle</name>
    <dbReference type="NCBI Taxonomy" id="7064"/>
    <lineage>
        <taxon>Eukaryota</taxon>
        <taxon>Metazoa</taxon>
        <taxon>Ecdysozoa</taxon>
        <taxon>Arthropoda</taxon>
        <taxon>Hexapoda</taxon>
        <taxon>Insecta</taxon>
        <taxon>Pterygota</taxon>
        <taxon>Neoptera</taxon>
        <taxon>Endopterygota</taxon>
        <taxon>Coleoptera</taxon>
        <taxon>Polyphaga</taxon>
        <taxon>Scarabaeiformia</taxon>
        <taxon>Scarabaeidae</taxon>
        <taxon>Rutelinae</taxon>
        <taxon>Popillia</taxon>
    </lineage>
</organism>
<dbReference type="InterPro" id="IPR033133">
    <property type="entry name" value="PUM-HD"/>
</dbReference>
<dbReference type="GO" id="GO:0005634">
    <property type="term" value="C:nucleus"/>
    <property type="evidence" value="ECO:0007669"/>
    <property type="project" value="TreeGrafter"/>
</dbReference>
<comment type="caution">
    <text evidence="8">The sequence shown here is derived from an EMBL/GenBank/DDBJ whole genome shotgun (WGS) entry which is preliminary data.</text>
</comment>
<dbReference type="InterPro" id="IPR033712">
    <property type="entry name" value="Pumilio_RNA-bd"/>
</dbReference>
<dbReference type="PROSITE" id="PS50303">
    <property type="entry name" value="PUM_HD"/>
    <property type="match status" value="1"/>
</dbReference>
<sequence>MVVLQESGSPIQAPAALLDTTALDYRQTPTCLKMLPKRYINLHQWIGPLCPKELKAQLQLFRSQQTQAAAATTNAAQLQLLQQQQQYLQQQQAFPQTPYVLNPQQEPYLIPAGVHQYYGVGPWVYPAPANLIQQGASNGARRPLTPNGTEAAQQQVQPQVPGGYILPYYDQNTPILMAQGAAMRNGTPMRLVSPAPVLVQPQASRQTPAAASLYSSTPQSLYGANVNTSVNGTTLGGVAQGVGSGLFPTLHAPPSAPFGGVAQGVGSGLFPTLHAPPSAPFGSSSLGNIGSSATTTSLHAGLGLTTSSTGRRDSFDRNTSAFSPSLEYRPKWPASYGLGGSPSPLTASLTPPPSAPLQLGSLVNPRVLSAAPGAEAKYRSSVTTGGLSTNAMFGSTNSLFKINTLTTVANSLDKGPQGRSRLLEDFRNNRFPNLQLRDLANHIVEFSQDQHGSRFIQQKLERASAPEKQMVFNEILSDAYRLMTDVFGNYVIQKFFEFGTPEQKTTLAQKVRGHVLPLALQMYGCRVIQKALESIPPEQQQEIVRELDGHVLKCVKDQNGNHVVQKCIECVDPNALQFIISSFAGQVYTLSTHPYGCRVIQRILEHCTPEQTAPILAELHAHTDQLIQDQFGNYVIQHVLEHGKPDDKSKLISSVRGKVLGLSQHKFASNVVEKCVTHATRAERALLIEEVCGFNDNALHVMMKDQYANYVVQKMIDVSEPTQRKVLMHKIRPHLNSLRKYTYGKHIIAKLEKYFMKSPGVCFLRISRRGIFIGRFLEVFSNRNNQCVDHLNFLV</sequence>
<keyword evidence="2" id="KW-0963">Cytoplasm</keyword>
<dbReference type="SMART" id="SM00025">
    <property type="entry name" value="Pumilio"/>
    <property type="match status" value="8"/>
</dbReference>
<keyword evidence="4" id="KW-0694">RNA-binding</keyword>
<evidence type="ECO:0000313" key="8">
    <source>
        <dbReference type="EMBL" id="KAK9722983.1"/>
    </source>
</evidence>
<dbReference type="GO" id="GO:0005737">
    <property type="term" value="C:cytoplasm"/>
    <property type="evidence" value="ECO:0007669"/>
    <property type="project" value="UniProtKB-SubCell"/>
</dbReference>
<feature type="repeat" description="Pumilio" evidence="5">
    <location>
        <begin position="510"/>
        <end position="545"/>
    </location>
</feature>
<evidence type="ECO:0000256" key="5">
    <source>
        <dbReference type="PROSITE-ProRule" id="PRU00317"/>
    </source>
</evidence>
<dbReference type="InterPro" id="IPR011989">
    <property type="entry name" value="ARM-like"/>
</dbReference>
<dbReference type="CDD" id="cd07920">
    <property type="entry name" value="Pumilio"/>
    <property type="match status" value="1"/>
</dbReference>
<reference evidence="8 9" key="1">
    <citation type="journal article" date="2024" name="BMC Genomics">
        <title>De novo assembly and annotation of Popillia japonica's genome with initial clues to its potential as an invasive pest.</title>
        <authorList>
            <person name="Cucini C."/>
            <person name="Boschi S."/>
            <person name="Funari R."/>
            <person name="Cardaioli E."/>
            <person name="Iannotti N."/>
            <person name="Marturano G."/>
            <person name="Paoli F."/>
            <person name="Bruttini M."/>
            <person name="Carapelli A."/>
            <person name="Frati F."/>
            <person name="Nardi F."/>
        </authorList>
    </citation>
    <scope>NUCLEOTIDE SEQUENCE [LARGE SCALE GENOMIC DNA]</scope>
    <source>
        <strain evidence="8">DMR45628</strain>
    </source>
</reference>
<dbReference type="SUPFAM" id="SSF48371">
    <property type="entry name" value="ARM repeat"/>
    <property type="match status" value="1"/>
</dbReference>
<gene>
    <name evidence="8" type="ORF">QE152_g19437</name>
</gene>
<dbReference type="GO" id="GO:0010608">
    <property type="term" value="P:post-transcriptional regulation of gene expression"/>
    <property type="evidence" value="ECO:0007669"/>
    <property type="project" value="TreeGrafter"/>
</dbReference>
<evidence type="ECO:0000256" key="4">
    <source>
        <dbReference type="ARBA" id="ARBA00022884"/>
    </source>
</evidence>
<feature type="region of interest" description="Disordered" evidence="6">
    <location>
        <begin position="301"/>
        <end position="322"/>
    </location>
</feature>
<keyword evidence="3" id="KW-0677">Repeat</keyword>
<dbReference type="Gene3D" id="1.25.10.10">
    <property type="entry name" value="Leucine-rich Repeat Variant"/>
    <property type="match status" value="1"/>
</dbReference>
<dbReference type="PANTHER" id="PTHR12537:SF12">
    <property type="entry name" value="MATERNAL PROTEIN PUMILIO"/>
    <property type="match status" value="1"/>
</dbReference>
<evidence type="ECO:0000256" key="1">
    <source>
        <dbReference type="ARBA" id="ARBA00004496"/>
    </source>
</evidence>
<dbReference type="AlphaFoldDB" id="A0AAW1KRT8"/>